<feature type="repeat" description="ANK" evidence="3">
    <location>
        <begin position="1149"/>
        <end position="1181"/>
    </location>
</feature>
<name>A0AAE8STA4_9PEZI</name>
<dbReference type="PANTHER" id="PTHR24123:SF33">
    <property type="entry name" value="PROTEIN HOS4"/>
    <property type="match status" value="1"/>
</dbReference>
<proteinExistence type="predicted"/>
<dbReference type="GO" id="GO:0003824">
    <property type="term" value="F:catalytic activity"/>
    <property type="evidence" value="ECO:0007669"/>
    <property type="project" value="InterPro"/>
</dbReference>
<dbReference type="Gene3D" id="1.25.40.20">
    <property type="entry name" value="Ankyrin repeat-containing domain"/>
    <property type="match status" value="4"/>
</dbReference>
<dbReference type="GO" id="GO:0009116">
    <property type="term" value="P:nucleoside metabolic process"/>
    <property type="evidence" value="ECO:0007669"/>
    <property type="project" value="InterPro"/>
</dbReference>
<dbReference type="InterPro" id="IPR002110">
    <property type="entry name" value="Ankyrin_rpt"/>
</dbReference>
<dbReference type="Gene3D" id="3.40.50.1580">
    <property type="entry name" value="Nucleoside phosphorylase domain"/>
    <property type="match status" value="1"/>
</dbReference>
<feature type="repeat" description="ANK" evidence="3">
    <location>
        <begin position="1184"/>
        <end position="1217"/>
    </location>
</feature>
<keyword evidence="8" id="KW-1185">Reference proteome</keyword>
<evidence type="ECO:0000256" key="3">
    <source>
        <dbReference type="PROSITE-ProRule" id="PRU00023"/>
    </source>
</evidence>
<dbReference type="SMART" id="SM00248">
    <property type="entry name" value="ANK"/>
    <property type="match status" value="12"/>
</dbReference>
<dbReference type="Pfam" id="PF22939">
    <property type="entry name" value="WHD_GPIID"/>
    <property type="match status" value="1"/>
</dbReference>
<dbReference type="InterPro" id="IPR035994">
    <property type="entry name" value="Nucleoside_phosphorylase_sf"/>
</dbReference>
<keyword evidence="1" id="KW-0677">Repeat</keyword>
<feature type="domain" description="Nephrocystin 3-like N-terminal" evidence="6">
    <location>
        <begin position="382"/>
        <end position="547"/>
    </location>
</feature>
<feature type="repeat" description="ANK" evidence="3">
    <location>
        <begin position="1252"/>
        <end position="1276"/>
    </location>
</feature>
<dbReference type="Gene3D" id="3.40.50.300">
    <property type="entry name" value="P-loop containing nucleotide triphosphate hydrolases"/>
    <property type="match status" value="1"/>
</dbReference>
<dbReference type="InterPro" id="IPR036770">
    <property type="entry name" value="Ankyrin_rpt-contain_sf"/>
</dbReference>
<dbReference type="InterPro" id="IPR054471">
    <property type="entry name" value="GPIID_WHD"/>
</dbReference>
<evidence type="ECO:0000313" key="8">
    <source>
        <dbReference type="Proteomes" id="UP001187682"/>
    </source>
</evidence>
<reference evidence="7" key="1">
    <citation type="submission" date="2018-03" db="EMBL/GenBank/DDBJ databases">
        <authorList>
            <person name="Guldener U."/>
        </authorList>
    </citation>
    <scope>NUCLEOTIDE SEQUENCE</scope>
</reference>
<dbReference type="Pfam" id="PF24883">
    <property type="entry name" value="NPHP3_N"/>
    <property type="match status" value="1"/>
</dbReference>
<evidence type="ECO:0000256" key="1">
    <source>
        <dbReference type="ARBA" id="ARBA00022737"/>
    </source>
</evidence>
<dbReference type="InterPro" id="IPR056884">
    <property type="entry name" value="NPHP3-like_N"/>
</dbReference>
<protein>
    <recommendedName>
        <fullName evidence="9">Nucleoside phosphorylase domain-containing protein</fullName>
    </recommendedName>
</protein>
<comment type="caution">
    <text evidence="7">The sequence shown here is derived from an EMBL/GenBank/DDBJ whole genome shotgun (WGS) entry which is preliminary data.</text>
</comment>
<gene>
    <name evidence="7" type="ORF">DNG_02460</name>
</gene>
<dbReference type="PROSITE" id="PS50297">
    <property type="entry name" value="ANK_REP_REGION"/>
    <property type="match status" value="7"/>
</dbReference>
<dbReference type="PANTHER" id="PTHR24123">
    <property type="entry name" value="ANKYRIN REPEAT-CONTAINING"/>
    <property type="match status" value="1"/>
</dbReference>
<feature type="repeat" description="ANK" evidence="3">
    <location>
        <begin position="982"/>
        <end position="1014"/>
    </location>
</feature>
<evidence type="ECO:0000259" key="6">
    <source>
        <dbReference type="Pfam" id="PF24883"/>
    </source>
</evidence>
<feature type="region of interest" description="Disordered" evidence="4">
    <location>
        <begin position="1358"/>
        <end position="1382"/>
    </location>
</feature>
<feature type="repeat" description="ANK" evidence="3">
    <location>
        <begin position="1048"/>
        <end position="1080"/>
    </location>
</feature>
<dbReference type="Pfam" id="PF12796">
    <property type="entry name" value="Ank_2"/>
    <property type="match status" value="3"/>
</dbReference>
<sequence>MLELQVQDYTVGWITAVLPEYTAAQVFLDERHECPESIPVDDTNHYTCGRIYRHNVVIATLPNGEYGIASAAVVATSMVRTFPGIRIGLMVGIGGGVPRPAHEDALRLGDVVVSTPRNGEGGVFHFNFGRAIQDQGFEVTGFLNQPPRLLQGAVTGLRAKYETQGHKIGETIRSIISKNPIMEKKYGLPDPASDPCYTTSVTHPDMSVPCTSCYDDPSTFVPRPERLSIQDPMVHYGTIASSNTLMFDAKLRDDLAAKKGVLCFEMEAAGLMNSFPCLVIRGICDYSDTHVNKVWQGYAAMTAAAHAKDLLQEIRPSNVQKESTIRDVLASVNDTVATTALQVEEIRTRQVDKEYEGILKWFAPKEYYGTERSEILNRRQPGTGQWFIDSPEYQAWLAGHNGNGLFCHGIPGAGKTVIAAIAIENLPAKAQDDTSLGVAFVYCNFERKDEQGARDLLSSLVKQLCRRRPPLPYIRELHERNKAPITNPTLSQISEAFRRISIEFSRVYIVIDALDECEKQSCAAFLGELLSAQKSTGNSMNILVTSRPNGYAEHFDGYQHLEILARDEDVHSYMTGRLDRLKSEILDHNIKELIGSVVAKAAHGMHGDVRQALHNLHNGVEGLDSAYEQTFGRIQSQAPTSSQLAKRTLSLIAYAKRPLSTEELKHALAVKPGDTELNVEFLPSTGTLQSICLGLVRFVQNNLSGGETAQLVHYTTQEFLRRKNKFPDADRDIALNCITYLTLGNPKSLLGDFLGLLLETSELSQEYLDLILESPERETNLTVEMRHKLDRLNFEELPLSEPDYQPFSSGRIALSQAKIETQLEECFWLEERLEPEDRGKYCTLLELENRRINYMHAGGYYYDTDGLFGGDAFYLYASRYWGDHAREARGACGEIVDFLRLMAREEEEEEEGAGMTTALHWAAHFGLTEVATLLIETDDLDINTRDSRGLVPLSYAADGSGNEALAGILLRNSADVDSRCDFGYSPLVYAVKRGHFSMAKLLLESGANVNWRDRRGNTPLIRSPIDGNASLLKLLLEKGADIEARNDSGSTALLQALSFRQGKVAEMLISQGANVNVINDNRETPIYIAASRYGFEPTLAQMLLERGADVSLGGRCYRLLSSAARSGHDATVQLLLTTNGIDPNWKDINGYVPLAHAARRGNLNVVKRLLDPGTGVEPDARDSNGLTPLATAAVCGHDSVVELLLATHGVDPNARDLKGWTPLAHAAASGHAAVVKRLLVAPGPIPDARDIRGRTSLSMAAENGHLSIVELLLTIGGVDPNSEDNNGWTPLAHATERGHVAVMECLLKIPAVLMHLLSINANAVGHHRDLSRRLAAGDTLRFRLPSESQDKTHVWETWSLGGPSASGGVPRDQTPGTMTARPPPQVQVHMETSQYHPPASGSKTARNRKRLVSSLLIFSLSPI</sequence>
<dbReference type="SUPFAM" id="SSF53167">
    <property type="entry name" value="Purine and uridine phosphorylases"/>
    <property type="match status" value="1"/>
</dbReference>
<keyword evidence="2 3" id="KW-0040">ANK repeat</keyword>
<dbReference type="InterPro" id="IPR051165">
    <property type="entry name" value="Multifunctional_ANK_Repeat"/>
</dbReference>
<evidence type="ECO:0000256" key="2">
    <source>
        <dbReference type="ARBA" id="ARBA00023043"/>
    </source>
</evidence>
<evidence type="ECO:0000256" key="4">
    <source>
        <dbReference type="SAM" id="MobiDB-lite"/>
    </source>
</evidence>
<feature type="repeat" description="ANK" evidence="3">
    <location>
        <begin position="1218"/>
        <end position="1251"/>
    </location>
</feature>
<feature type="repeat" description="ANK" evidence="3">
    <location>
        <begin position="1081"/>
        <end position="1115"/>
    </location>
</feature>
<evidence type="ECO:0000313" key="7">
    <source>
        <dbReference type="EMBL" id="SPN99608.1"/>
    </source>
</evidence>
<dbReference type="SUPFAM" id="SSF48403">
    <property type="entry name" value="Ankyrin repeat"/>
    <property type="match status" value="1"/>
</dbReference>
<dbReference type="PROSITE" id="PS50088">
    <property type="entry name" value="ANK_REPEAT"/>
    <property type="match status" value="8"/>
</dbReference>
<feature type="domain" description="GPI inositol-deacylase winged helix" evidence="5">
    <location>
        <begin position="640"/>
        <end position="723"/>
    </location>
</feature>
<dbReference type="Pfam" id="PF00023">
    <property type="entry name" value="Ank"/>
    <property type="match status" value="1"/>
</dbReference>
<evidence type="ECO:0008006" key="9">
    <source>
        <dbReference type="Google" id="ProtNLM"/>
    </source>
</evidence>
<feature type="repeat" description="ANK" evidence="3">
    <location>
        <begin position="1015"/>
        <end position="1047"/>
    </location>
</feature>
<dbReference type="InterPro" id="IPR027417">
    <property type="entry name" value="P-loop_NTPase"/>
</dbReference>
<accession>A0AAE8STA4</accession>
<dbReference type="Proteomes" id="UP001187682">
    <property type="component" value="Unassembled WGS sequence"/>
</dbReference>
<dbReference type="SUPFAM" id="SSF52540">
    <property type="entry name" value="P-loop containing nucleoside triphosphate hydrolases"/>
    <property type="match status" value="1"/>
</dbReference>
<evidence type="ECO:0000259" key="5">
    <source>
        <dbReference type="Pfam" id="PF22939"/>
    </source>
</evidence>
<organism evidence="7 8">
    <name type="scientific">Cephalotrichum gorgonifer</name>
    <dbReference type="NCBI Taxonomy" id="2041049"/>
    <lineage>
        <taxon>Eukaryota</taxon>
        <taxon>Fungi</taxon>
        <taxon>Dikarya</taxon>
        <taxon>Ascomycota</taxon>
        <taxon>Pezizomycotina</taxon>
        <taxon>Sordariomycetes</taxon>
        <taxon>Hypocreomycetidae</taxon>
        <taxon>Microascales</taxon>
        <taxon>Microascaceae</taxon>
        <taxon>Cephalotrichum</taxon>
    </lineage>
</organism>
<dbReference type="EMBL" id="ONZQ02000003">
    <property type="protein sequence ID" value="SPN99608.1"/>
    <property type="molecule type" value="Genomic_DNA"/>
</dbReference>